<evidence type="ECO:0000313" key="10">
    <source>
        <dbReference type="Proteomes" id="UP000886829"/>
    </source>
</evidence>
<comment type="similarity">
    <text evidence="2 7">Belongs to the MIP/aquaporin (TC 1.A.8) family.</text>
</comment>
<organism evidence="9 10">
    <name type="scientific">Candidatus Anaerobiospirillum pullistercoris</name>
    <dbReference type="NCBI Taxonomy" id="2838452"/>
    <lineage>
        <taxon>Bacteria</taxon>
        <taxon>Pseudomonadati</taxon>
        <taxon>Pseudomonadota</taxon>
        <taxon>Gammaproteobacteria</taxon>
        <taxon>Aeromonadales</taxon>
        <taxon>Succinivibrionaceae</taxon>
        <taxon>Anaerobiospirillum</taxon>
    </lineage>
</organism>
<evidence type="ECO:0000256" key="4">
    <source>
        <dbReference type="ARBA" id="ARBA00022692"/>
    </source>
</evidence>
<comment type="subcellular location">
    <subcellularLocation>
        <location evidence="1">Membrane</location>
        <topology evidence="1">Multi-pass membrane protein</topology>
    </subcellularLocation>
</comment>
<protein>
    <submittedName>
        <fullName evidence="9">Aquaporin family protein</fullName>
    </submittedName>
</protein>
<evidence type="ECO:0000256" key="5">
    <source>
        <dbReference type="ARBA" id="ARBA00022989"/>
    </source>
</evidence>
<dbReference type="PRINTS" id="PR00783">
    <property type="entry name" value="MINTRINSICP"/>
</dbReference>
<evidence type="ECO:0000256" key="8">
    <source>
        <dbReference type="SAM" id="Phobius"/>
    </source>
</evidence>
<dbReference type="Pfam" id="PF00230">
    <property type="entry name" value="MIP"/>
    <property type="match status" value="1"/>
</dbReference>
<evidence type="ECO:0000313" key="9">
    <source>
        <dbReference type="EMBL" id="HIX56929.1"/>
    </source>
</evidence>
<dbReference type="PANTHER" id="PTHR43829:SF9">
    <property type="entry name" value="AQUAPORIN-9"/>
    <property type="match status" value="1"/>
</dbReference>
<sequence>MLPYISEFVGTALLLLLGTSVVANVNLTKSGMKGGGVVVITVAWGLAVMIPAYIFGAASGAHFNPALTVALAVNGTFDWGMVPGYIVAQMVGGFVGGALTHTLFKDHLDAEENPALKLGVFCTSPSMPNLFRNFLSETIGTFVLVFAILGIAQVPNIAGGMDKIFVFGIIVSVGMSLGGLTGYAINPARDFGPRLAHALLPIKGKGSSNFAYGCRVPLIAPFVGGILAVVVYKAIPWTAAAV</sequence>
<name>A0A9D1WDH9_9GAMM</name>
<gene>
    <name evidence="9" type="ORF">H9850_05610</name>
</gene>
<proteinExistence type="inferred from homology"/>
<feature type="transmembrane region" description="Helical" evidence="8">
    <location>
        <begin position="134"/>
        <end position="152"/>
    </location>
</feature>
<evidence type="ECO:0000256" key="3">
    <source>
        <dbReference type="ARBA" id="ARBA00022448"/>
    </source>
</evidence>
<dbReference type="InterPro" id="IPR050363">
    <property type="entry name" value="MIP/Aquaporin"/>
</dbReference>
<feature type="transmembrane region" description="Helical" evidence="8">
    <location>
        <begin position="210"/>
        <end position="232"/>
    </location>
</feature>
<keyword evidence="4 7" id="KW-0812">Transmembrane</keyword>
<evidence type="ECO:0000256" key="6">
    <source>
        <dbReference type="ARBA" id="ARBA00023136"/>
    </source>
</evidence>
<feature type="transmembrane region" description="Helical" evidence="8">
    <location>
        <begin position="67"/>
        <end position="88"/>
    </location>
</feature>
<dbReference type="EMBL" id="DXEV01000106">
    <property type="protein sequence ID" value="HIX56929.1"/>
    <property type="molecule type" value="Genomic_DNA"/>
</dbReference>
<dbReference type="GO" id="GO:0005886">
    <property type="term" value="C:plasma membrane"/>
    <property type="evidence" value="ECO:0007669"/>
    <property type="project" value="TreeGrafter"/>
</dbReference>
<dbReference type="PROSITE" id="PS00221">
    <property type="entry name" value="MIP"/>
    <property type="match status" value="1"/>
</dbReference>
<keyword evidence="6 8" id="KW-0472">Membrane</keyword>
<evidence type="ECO:0000256" key="2">
    <source>
        <dbReference type="ARBA" id="ARBA00006175"/>
    </source>
</evidence>
<dbReference type="InterPro" id="IPR000425">
    <property type="entry name" value="MIP"/>
</dbReference>
<dbReference type="NCBIfam" id="TIGR00861">
    <property type="entry name" value="MIP"/>
    <property type="match status" value="1"/>
</dbReference>
<evidence type="ECO:0000256" key="7">
    <source>
        <dbReference type="RuleBase" id="RU000477"/>
    </source>
</evidence>
<dbReference type="PANTHER" id="PTHR43829">
    <property type="entry name" value="AQUAPORIN OR AQUAGLYCEROPORIN RELATED"/>
    <property type="match status" value="1"/>
</dbReference>
<comment type="caution">
    <text evidence="9">The sequence shown here is derived from an EMBL/GenBank/DDBJ whole genome shotgun (WGS) entry which is preliminary data.</text>
</comment>
<dbReference type="InterPro" id="IPR023271">
    <property type="entry name" value="Aquaporin-like"/>
</dbReference>
<dbReference type="Proteomes" id="UP000886829">
    <property type="component" value="Unassembled WGS sequence"/>
</dbReference>
<dbReference type="AlphaFoldDB" id="A0A9D1WDH9"/>
<dbReference type="SUPFAM" id="SSF81338">
    <property type="entry name" value="Aquaporin-like"/>
    <property type="match status" value="1"/>
</dbReference>
<keyword evidence="5 8" id="KW-1133">Transmembrane helix</keyword>
<feature type="transmembrane region" description="Helical" evidence="8">
    <location>
        <begin position="164"/>
        <end position="185"/>
    </location>
</feature>
<dbReference type="Gene3D" id="1.20.1080.10">
    <property type="entry name" value="Glycerol uptake facilitator protein"/>
    <property type="match status" value="1"/>
</dbReference>
<dbReference type="InterPro" id="IPR022357">
    <property type="entry name" value="MIP_CS"/>
</dbReference>
<reference evidence="9" key="1">
    <citation type="journal article" date="2021" name="PeerJ">
        <title>Extensive microbial diversity within the chicken gut microbiome revealed by metagenomics and culture.</title>
        <authorList>
            <person name="Gilroy R."/>
            <person name="Ravi A."/>
            <person name="Getino M."/>
            <person name="Pursley I."/>
            <person name="Horton D.L."/>
            <person name="Alikhan N.F."/>
            <person name="Baker D."/>
            <person name="Gharbi K."/>
            <person name="Hall N."/>
            <person name="Watson M."/>
            <person name="Adriaenssens E.M."/>
            <person name="Foster-Nyarko E."/>
            <person name="Jarju S."/>
            <person name="Secka A."/>
            <person name="Antonio M."/>
            <person name="Oren A."/>
            <person name="Chaudhuri R.R."/>
            <person name="La Ragione R."/>
            <person name="Hildebrand F."/>
            <person name="Pallen M.J."/>
        </authorList>
    </citation>
    <scope>NUCLEOTIDE SEQUENCE</scope>
    <source>
        <strain evidence="9">USASDec5-558</strain>
    </source>
</reference>
<keyword evidence="3 7" id="KW-0813">Transport</keyword>
<accession>A0A9D1WDH9</accession>
<feature type="transmembrane region" description="Helical" evidence="8">
    <location>
        <begin position="33"/>
        <end position="55"/>
    </location>
</feature>
<reference evidence="9" key="2">
    <citation type="submission" date="2021-04" db="EMBL/GenBank/DDBJ databases">
        <authorList>
            <person name="Gilroy R."/>
        </authorList>
    </citation>
    <scope>NUCLEOTIDE SEQUENCE</scope>
    <source>
        <strain evidence="9">USASDec5-558</strain>
    </source>
</reference>
<evidence type="ECO:0000256" key="1">
    <source>
        <dbReference type="ARBA" id="ARBA00004141"/>
    </source>
</evidence>
<dbReference type="GO" id="GO:0015254">
    <property type="term" value="F:glycerol channel activity"/>
    <property type="evidence" value="ECO:0007669"/>
    <property type="project" value="TreeGrafter"/>
</dbReference>